<keyword evidence="2" id="KW-0472">Membrane</keyword>
<dbReference type="CDD" id="cd00198">
    <property type="entry name" value="vWFA"/>
    <property type="match status" value="1"/>
</dbReference>
<evidence type="ECO:0000259" key="3">
    <source>
        <dbReference type="Pfam" id="PF08434"/>
    </source>
</evidence>
<proteinExistence type="predicted"/>
<feature type="transmembrane region" description="Helical" evidence="2">
    <location>
        <begin position="889"/>
        <end position="914"/>
    </location>
</feature>
<comment type="caution">
    <text evidence="4">The sequence shown here is derived from an EMBL/GenBank/DDBJ whole genome shotgun (WGS) entry which is preliminary data.</text>
</comment>
<feature type="region of interest" description="Disordered" evidence="1">
    <location>
        <begin position="938"/>
        <end position="964"/>
    </location>
</feature>
<dbReference type="InterPro" id="IPR013642">
    <property type="entry name" value="CLCA_N"/>
</dbReference>
<organism evidence="4 5">
    <name type="scientific">Halocaridina rubra</name>
    <name type="common">Hawaiian red shrimp</name>
    <dbReference type="NCBI Taxonomy" id="373956"/>
    <lineage>
        <taxon>Eukaryota</taxon>
        <taxon>Metazoa</taxon>
        <taxon>Ecdysozoa</taxon>
        <taxon>Arthropoda</taxon>
        <taxon>Crustacea</taxon>
        <taxon>Multicrustacea</taxon>
        <taxon>Malacostraca</taxon>
        <taxon>Eumalacostraca</taxon>
        <taxon>Eucarida</taxon>
        <taxon>Decapoda</taxon>
        <taxon>Pleocyemata</taxon>
        <taxon>Caridea</taxon>
        <taxon>Atyoidea</taxon>
        <taxon>Atyidae</taxon>
        <taxon>Halocaridina</taxon>
    </lineage>
</organism>
<feature type="domain" description="Calcium-activated chloride channel N-terminal" evidence="3">
    <location>
        <begin position="8"/>
        <end position="163"/>
    </location>
</feature>
<dbReference type="EMBL" id="JAXCGZ010015195">
    <property type="protein sequence ID" value="KAK7070904.1"/>
    <property type="molecule type" value="Genomic_DNA"/>
</dbReference>
<reference evidence="4 5" key="1">
    <citation type="submission" date="2023-11" db="EMBL/GenBank/DDBJ databases">
        <title>Halocaridina rubra genome assembly.</title>
        <authorList>
            <person name="Smith C."/>
        </authorList>
    </citation>
    <scope>NUCLEOTIDE SEQUENCE [LARGE SCALE GENOMIC DNA]</scope>
    <source>
        <strain evidence="4">EP-1</strain>
        <tissue evidence="4">Whole</tissue>
    </source>
</reference>
<dbReference type="Gene3D" id="3.40.50.410">
    <property type="entry name" value="von Willebrand factor, type A domain"/>
    <property type="match status" value="1"/>
</dbReference>
<dbReference type="AlphaFoldDB" id="A0AAN8X0X3"/>
<keyword evidence="2" id="KW-1133">Transmembrane helix</keyword>
<keyword evidence="5" id="KW-1185">Reference proteome</keyword>
<evidence type="ECO:0000256" key="1">
    <source>
        <dbReference type="SAM" id="MobiDB-lite"/>
    </source>
</evidence>
<name>A0AAN8X0X3_HALRR</name>
<dbReference type="Pfam" id="PF08434">
    <property type="entry name" value="CLCA"/>
    <property type="match status" value="1"/>
</dbReference>
<feature type="compositionally biased region" description="Basic and acidic residues" evidence="1">
    <location>
        <begin position="944"/>
        <end position="961"/>
    </location>
</feature>
<sequence length="1157" mass="128494">MTCNGELQLVNNGYEGLVVAISEDVPEEHCNHLIYGLQRNFLHLLYREFSSQLWSLTGSRASLRNAIVAIPNSWRTENSGCSFITSVTPFSTPESHILITTSHPVFGSRPWVHQTRACGQPGDYIEIGESLLRSIANDTYNFVAKLLTAEWVKFRWGTFEEKGFPGDPLYPSKYRNPFTGSFQPNTCTDYRNPLVPICPYRSHTPEAPTKHNAQCQGKAAWDVVYQSQDFADGRNSPSTNMAFFVPTLKFVQEKAVRLVLVVEDTNIMNIQERWEFVRKALRRVVVYDVPDDTYVAIVIFNSVAKTTAPLMKLESFSDIRQKIGSSLPRNPSTVPESYKCIKCGFREAMRILTTDSFDAAGANIILVTTGNPATHHKAADEMLELALKHRVKVDTIIYPQTEHRAQIGASNGLESLVANTKGNSFTVMDEGVGKDSKLNMMVALMDALFSSVCASSSQTATGSPVIIHSKYYPGGTDIISEGSFNVDDSFGPAIRFLVFYYDLNHVGNTLQLTSSSGQIIDAINMQEDGDSNAIFFFNNVVERGVWKYQIENRADSHQGLHVQVTGTESAVRKVRLKVWTNGPHAVINMTEQLAPVIIYAEIKDGNLPILNAKVKAKLQRLGNDISGSSYITMVFDLFDHGLGDPDITGDDGVYSRYLPTMYGSAGYYQLSVTADDNYGHAYTPVSETLLYQSVSEKLTMCCGSKIRYENTQKVTPFHRSVVYGVLDVVSIPPSNDNVPPNRVLDLQASVNQTNGEVQLHWTAPGDDNDWGRANHYEINLATSWSMAKHFEGEYLQSIPIPAEVGTKQQFSLIIEEYDRTLYLAMRGVDELGNRGDVSNIVMLWVPRPLTTAQTITTPQYFQSTDNDAKPYEQEVTEKLSADGITIQDLFIITASTGGFIVIMVAIATSCHCFVSRRKYHHKTDIVTLNPSLIIKTNSTTNLKGNDRQHDSDSDNKEKETSSRIFHKNSLVSNTKFPGESTVVTTLNISPQHCFPDVTLTSDKLCTDSSTSTYHICPNETSYINENYNEYLNLQDNSFPSNSLNTNMSLELPTSSAQVPASYKQRDYLTKAYAFPYGEGMIAYNLDTTYPDVQAPNYVILHQAQDSCTDTGPPSSPLKMVTKETSNASPNSNLSSKPTTVVSAEVFVDSKNCNATHV</sequence>
<evidence type="ECO:0000313" key="5">
    <source>
        <dbReference type="Proteomes" id="UP001381693"/>
    </source>
</evidence>
<dbReference type="SUPFAM" id="SSF53300">
    <property type="entry name" value="vWA-like"/>
    <property type="match status" value="1"/>
</dbReference>
<gene>
    <name evidence="4" type="ORF">SK128_005677</name>
</gene>
<evidence type="ECO:0000313" key="4">
    <source>
        <dbReference type="EMBL" id="KAK7070904.1"/>
    </source>
</evidence>
<dbReference type="Proteomes" id="UP001381693">
    <property type="component" value="Unassembled WGS sequence"/>
</dbReference>
<keyword evidence="2" id="KW-0812">Transmembrane</keyword>
<dbReference type="InterPro" id="IPR036465">
    <property type="entry name" value="vWFA_dom_sf"/>
</dbReference>
<accession>A0AAN8X0X3</accession>
<dbReference type="GO" id="GO:0032991">
    <property type="term" value="C:protein-containing complex"/>
    <property type="evidence" value="ECO:0007669"/>
    <property type="project" value="UniProtKB-ARBA"/>
</dbReference>
<evidence type="ECO:0000256" key="2">
    <source>
        <dbReference type="SAM" id="Phobius"/>
    </source>
</evidence>
<protein>
    <recommendedName>
        <fullName evidence="3">Calcium-activated chloride channel N-terminal domain-containing protein</fullName>
    </recommendedName>
</protein>